<dbReference type="PANTHER" id="PTHR13271:SF137">
    <property type="entry name" value="SET DOMAIN-CONTAINING PROTEIN"/>
    <property type="match status" value="1"/>
</dbReference>
<feature type="compositionally biased region" description="Basic residues" evidence="1">
    <location>
        <begin position="194"/>
        <end position="213"/>
    </location>
</feature>
<dbReference type="GeneID" id="19184310"/>
<sequence length="477" mass="51982">MGQDIDTDPDLSAELTEWALSQGATVDGIAAHAFPGKGLGIIVQRRLEAGDTILKIPTSLLRTESSLPDHLQSLAIANECSINGLLALDVCLDTDDSSASSLYSPWRSTLPSFLDVKSSMPLFWTPEAQHLLPPPGQALLRKQQSKLHRDWTAVSERGVAGSSLTLEQYTYRWLLVSTRTFYYTPAESSPSSKSRPRGKSKSKSKSKSHRRSKSNTATHPGQPRQADDCLAIVPFGDFFNHTASPPTVKATYSASGYDFVVTSPHAGPVEKGTELFISYGSHSNDFLLVEYGFILPEGHNAHDALILDEVVLPLFDPEQTAVLEAAGYLGNYVLAAIPSGSSNGGGGDDDDDDDDDDNADGLNPPNEDQNGNECVKDAEVEAEVVCYRTTTALRLLCMPFRWWKRGLECGFDEGDSFQGAVKELIGKLLRTYIDMAGQKIQQVAKLDDGAYADQKDVLTRRWAQILALLTAASKRVR</sequence>
<dbReference type="Gene3D" id="3.90.1410.10">
    <property type="entry name" value="set domain protein methyltransferase, domain 1"/>
    <property type="match status" value="1"/>
</dbReference>
<dbReference type="VEuPathDB" id="FungiDB:A1O7_09749"/>
<gene>
    <name evidence="3" type="ORF">A1O7_09749</name>
</gene>
<feature type="compositionally biased region" description="Acidic residues" evidence="1">
    <location>
        <begin position="347"/>
        <end position="359"/>
    </location>
</feature>
<dbReference type="RefSeq" id="XP_007761925.1">
    <property type="nucleotide sequence ID" value="XM_007763735.1"/>
</dbReference>
<organism evidence="3 4">
    <name type="scientific">Cladophialophora yegresii CBS 114405</name>
    <dbReference type="NCBI Taxonomy" id="1182544"/>
    <lineage>
        <taxon>Eukaryota</taxon>
        <taxon>Fungi</taxon>
        <taxon>Dikarya</taxon>
        <taxon>Ascomycota</taxon>
        <taxon>Pezizomycotina</taxon>
        <taxon>Eurotiomycetes</taxon>
        <taxon>Chaetothyriomycetidae</taxon>
        <taxon>Chaetothyriales</taxon>
        <taxon>Herpotrichiellaceae</taxon>
        <taxon>Cladophialophora</taxon>
    </lineage>
</organism>
<accession>W9VN44</accession>
<dbReference type="GO" id="GO:0016279">
    <property type="term" value="F:protein-lysine N-methyltransferase activity"/>
    <property type="evidence" value="ECO:0007669"/>
    <property type="project" value="InterPro"/>
</dbReference>
<dbReference type="HOGENOM" id="CLU_041939_3_2_1"/>
<feature type="region of interest" description="Disordered" evidence="1">
    <location>
        <begin position="184"/>
        <end position="226"/>
    </location>
</feature>
<dbReference type="OrthoDB" id="341421at2759"/>
<dbReference type="PROSITE" id="PS50280">
    <property type="entry name" value="SET"/>
    <property type="match status" value="1"/>
</dbReference>
<dbReference type="PANTHER" id="PTHR13271">
    <property type="entry name" value="UNCHARACTERIZED PUTATIVE METHYLTRANSFERASE"/>
    <property type="match status" value="1"/>
</dbReference>
<evidence type="ECO:0000256" key="1">
    <source>
        <dbReference type="SAM" id="MobiDB-lite"/>
    </source>
</evidence>
<dbReference type="InterPro" id="IPR001214">
    <property type="entry name" value="SET_dom"/>
</dbReference>
<dbReference type="CDD" id="cd19177">
    <property type="entry name" value="SET_SETD4"/>
    <property type="match status" value="1"/>
</dbReference>
<dbReference type="InterPro" id="IPR044429">
    <property type="entry name" value="SETD4_SET"/>
</dbReference>
<reference evidence="3 4" key="1">
    <citation type="submission" date="2013-03" db="EMBL/GenBank/DDBJ databases">
        <title>The Genome Sequence of Cladophialophora yegresii CBS 114405.</title>
        <authorList>
            <consortium name="The Broad Institute Genomics Platform"/>
            <person name="Cuomo C."/>
            <person name="de Hoog S."/>
            <person name="Gorbushina A."/>
            <person name="Walker B."/>
            <person name="Young S.K."/>
            <person name="Zeng Q."/>
            <person name="Gargeya S."/>
            <person name="Fitzgerald M."/>
            <person name="Haas B."/>
            <person name="Abouelleil A."/>
            <person name="Allen A.W."/>
            <person name="Alvarado L."/>
            <person name="Arachchi H.M."/>
            <person name="Berlin A.M."/>
            <person name="Chapman S.B."/>
            <person name="Gainer-Dewar J."/>
            <person name="Goldberg J."/>
            <person name="Griggs A."/>
            <person name="Gujja S."/>
            <person name="Hansen M."/>
            <person name="Howarth C."/>
            <person name="Imamovic A."/>
            <person name="Ireland A."/>
            <person name="Larimer J."/>
            <person name="McCowan C."/>
            <person name="Murphy C."/>
            <person name="Pearson M."/>
            <person name="Poon T.W."/>
            <person name="Priest M."/>
            <person name="Roberts A."/>
            <person name="Saif S."/>
            <person name="Shea T."/>
            <person name="Sisk P."/>
            <person name="Sykes S."/>
            <person name="Wortman J."/>
            <person name="Nusbaum C."/>
            <person name="Birren B."/>
        </authorList>
    </citation>
    <scope>NUCLEOTIDE SEQUENCE [LARGE SCALE GENOMIC DNA]</scope>
    <source>
        <strain evidence="3 4">CBS 114405</strain>
    </source>
</reference>
<protein>
    <recommendedName>
        <fullName evidence="2">SET domain-containing protein</fullName>
    </recommendedName>
</protein>
<evidence type="ECO:0000313" key="3">
    <source>
        <dbReference type="EMBL" id="EXJ54410.1"/>
    </source>
</evidence>
<evidence type="ECO:0000313" key="4">
    <source>
        <dbReference type="Proteomes" id="UP000019473"/>
    </source>
</evidence>
<proteinExistence type="predicted"/>
<dbReference type="Proteomes" id="UP000019473">
    <property type="component" value="Unassembled WGS sequence"/>
</dbReference>
<dbReference type="EMBL" id="AMGW01000007">
    <property type="protein sequence ID" value="EXJ54410.1"/>
    <property type="molecule type" value="Genomic_DNA"/>
</dbReference>
<dbReference type="InterPro" id="IPR050600">
    <property type="entry name" value="SETD3_SETD6_MTase"/>
</dbReference>
<comment type="caution">
    <text evidence="3">The sequence shown here is derived from an EMBL/GenBank/DDBJ whole genome shotgun (WGS) entry which is preliminary data.</text>
</comment>
<name>W9VN44_9EURO</name>
<dbReference type="SUPFAM" id="SSF82199">
    <property type="entry name" value="SET domain"/>
    <property type="match status" value="1"/>
</dbReference>
<dbReference type="AlphaFoldDB" id="W9VN44"/>
<dbReference type="STRING" id="1182544.W9VN44"/>
<feature type="domain" description="SET" evidence="2">
    <location>
        <begin position="27"/>
        <end position="280"/>
    </location>
</feature>
<dbReference type="InterPro" id="IPR046341">
    <property type="entry name" value="SET_dom_sf"/>
</dbReference>
<dbReference type="eggNOG" id="KOG1337">
    <property type="taxonomic scope" value="Eukaryota"/>
</dbReference>
<feature type="region of interest" description="Disordered" evidence="1">
    <location>
        <begin position="340"/>
        <end position="373"/>
    </location>
</feature>
<keyword evidence="4" id="KW-1185">Reference proteome</keyword>
<evidence type="ECO:0000259" key="2">
    <source>
        <dbReference type="PROSITE" id="PS50280"/>
    </source>
</evidence>